<evidence type="ECO:0000256" key="2">
    <source>
        <dbReference type="ARBA" id="ARBA00010942"/>
    </source>
</evidence>
<keyword evidence="7 8" id="KW-0472">Membrane</keyword>
<feature type="transmembrane region" description="Helical" evidence="8">
    <location>
        <begin position="931"/>
        <end position="953"/>
    </location>
</feature>
<feature type="transmembrane region" description="Helical" evidence="8">
    <location>
        <begin position="393"/>
        <end position="412"/>
    </location>
</feature>
<dbReference type="RefSeq" id="WP_198856207.1">
    <property type="nucleotide sequence ID" value="NZ_BAABDT010000006.1"/>
</dbReference>
<dbReference type="InterPro" id="IPR027463">
    <property type="entry name" value="AcrB_DN_DC_subdom"/>
</dbReference>
<organism evidence="9 10">
    <name type="scientific">Flavobacterium ginsengisoli</name>
    <dbReference type="NCBI Taxonomy" id="871694"/>
    <lineage>
        <taxon>Bacteria</taxon>
        <taxon>Pseudomonadati</taxon>
        <taxon>Bacteroidota</taxon>
        <taxon>Flavobacteriia</taxon>
        <taxon>Flavobacteriales</taxon>
        <taxon>Flavobacteriaceae</taxon>
        <taxon>Flavobacterium</taxon>
    </lineage>
</organism>
<dbReference type="Gene3D" id="3.30.70.1440">
    <property type="entry name" value="Multidrug efflux transporter AcrB pore domain"/>
    <property type="match status" value="1"/>
</dbReference>
<accession>A0ABP7FSI2</accession>
<dbReference type="SUPFAM" id="SSF82693">
    <property type="entry name" value="Multidrug efflux transporter AcrB pore domain, PN1, PN2, PC1 and PC2 subdomains"/>
    <property type="match status" value="3"/>
</dbReference>
<feature type="transmembrane region" description="Helical" evidence="8">
    <location>
        <begin position="541"/>
        <end position="559"/>
    </location>
</feature>
<evidence type="ECO:0000313" key="10">
    <source>
        <dbReference type="Proteomes" id="UP001501367"/>
    </source>
</evidence>
<feature type="transmembrane region" description="Helical" evidence="8">
    <location>
        <begin position="907"/>
        <end position="925"/>
    </location>
</feature>
<evidence type="ECO:0000256" key="7">
    <source>
        <dbReference type="ARBA" id="ARBA00023136"/>
    </source>
</evidence>
<evidence type="ECO:0000313" key="9">
    <source>
        <dbReference type="EMBL" id="GAA3746564.1"/>
    </source>
</evidence>
<dbReference type="EMBL" id="BAABDT010000006">
    <property type="protein sequence ID" value="GAA3746564.1"/>
    <property type="molecule type" value="Genomic_DNA"/>
</dbReference>
<keyword evidence="5 8" id="KW-0812">Transmembrane</keyword>
<proteinExistence type="inferred from homology"/>
<name>A0ABP7FSI2_9FLAO</name>
<evidence type="ECO:0000256" key="3">
    <source>
        <dbReference type="ARBA" id="ARBA00022448"/>
    </source>
</evidence>
<dbReference type="PANTHER" id="PTHR32063">
    <property type="match status" value="1"/>
</dbReference>
<reference evidence="10" key="1">
    <citation type="journal article" date="2019" name="Int. J. Syst. Evol. Microbiol.">
        <title>The Global Catalogue of Microorganisms (GCM) 10K type strain sequencing project: providing services to taxonomists for standard genome sequencing and annotation.</title>
        <authorList>
            <consortium name="The Broad Institute Genomics Platform"/>
            <consortium name="The Broad Institute Genome Sequencing Center for Infectious Disease"/>
            <person name="Wu L."/>
            <person name="Ma J."/>
        </authorList>
    </citation>
    <scope>NUCLEOTIDE SEQUENCE [LARGE SCALE GENOMIC DNA]</scope>
    <source>
        <strain evidence="10">JCM 17336</strain>
    </source>
</reference>
<protein>
    <submittedName>
        <fullName evidence="9">CusA/CzcA family heavy metal efflux RND transporter</fullName>
    </submittedName>
</protein>
<dbReference type="Gene3D" id="1.20.1640.10">
    <property type="entry name" value="Multidrug efflux transporter AcrB transmembrane domain"/>
    <property type="match status" value="2"/>
</dbReference>
<feature type="transmembrane region" description="Helical" evidence="8">
    <location>
        <begin position="367"/>
        <end position="387"/>
    </location>
</feature>
<feature type="transmembrane region" description="Helical" evidence="8">
    <location>
        <begin position="478"/>
        <end position="501"/>
    </location>
</feature>
<feature type="transmembrane region" description="Helical" evidence="8">
    <location>
        <begin position="876"/>
        <end position="895"/>
    </location>
</feature>
<evidence type="ECO:0000256" key="1">
    <source>
        <dbReference type="ARBA" id="ARBA00004651"/>
    </source>
</evidence>
<dbReference type="Gene3D" id="3.30.2090.10">
    <property type="entry name" value="Multidrug efflux transporter AcrB TolC docking domain, DN and DC subdomains"/>
    <property type="match status" value="2"/>
</dbReference>
<keyword evidence="3" id="KW-0813">Transport</keyword>
<feature type="transmembrane region" description="Helical" evidence="8">
    <location>
        <begin position="1006"/>
        <end position="1032"/>
    </location>
</feature>
<feature type="transmembrane region" description="Helical" evidence="8">
    <location>
        <begin position="341"/>
        <end position="360"/>
    </location>
</feature>
<dbReference type="PRINTS" id="PR00702">
    <property type="entry name" value="ACRIFLAVINRP"/>
</dbReference>
<comment type="caution">
    <text evidence="9">The sequence shown here is derived from an EMBL/GenBank/DDBJ whole genome shotgun (WGS) entry which is preliminary data.</text>
</comment>
<gene>
    <name evidence="9" type="ORF">GCM10022422_33700</name>
</gene>
<evidence type="ECO:0000256" key="4">
    <source>
        <dbReference type="ARBA" id="ARBA00022475"/>
    </source>
</evidence>
<sequence length="1038" mass="114638">MIKNLLIFSLRNRWVIIAISVVLMAIGFWCFTKLKIEAYPDIADTNVIIVAQYDGRAAEEVEQQVTIPIERALQNTPNVLDRRSRTIFGLSVVQLTFKDGTDDYFARQQVTERLAEAELPDGVAPSLAPLSTAVGEIFRYVVEAPSNYSQAELRDLQDWVIKPALLQVPGIADVTTFGGPLKQFHIITSPEKLRKYNLTLKNVMDAVDANNLNTGGNIIERGGQGFAVRGLGAIKTERDIQNIVLKSENGVPVFVRDVATVEITPPPPSGVMGYTVTQDKKDVSSGVEGIILLRRYENPSEVLILLKERMAELQENDLPQGVKLRPMYDRTFLIDHSLETVAHTLFEGISIVIILLILFLGSVRSALVVALTIPFSLLFAFILMRLTGIPANLLSLGAIDFGIIVDGACLMAEHLIRKYRTATPEEKQDGIVQITLQAAQEVGREIFFSVTIIILAYMPILLMTRVEGKLFSPMALTLAFAVIGSMLGALTFIPVLISFVYRKAMLDVDKPIKEHKNVVLDYLTRSYEKALSGFLNNYKKTTVIGFSIVAIFILCGLKLGTEFLPTLDEGSIFLRGNFPAGISIQENAKYAPKIRKIIAKYPQISYVITQTGRNDDGTDPFPANRNEILVGLKDYKLWSDTIAKKDLVEIIKKDLQQQIPSVQFSSGQPIIDQVMEIVNGSAADLAVSVVGDDLEMMRKKAETIAQIAKNTQGAENVNIEQEGEQEQLAIDINREQAARFGINVADIQNMIEVAIGGKTVSTLYDGAKRYDIVVRFLPQYRSSIDAIKDILVPSSNGALIPMNQLANIHFVEGQTNIYRYGSKRMITVRTNIRGRDQGSFVKELQSKVGKNVTVPKGYSIIYGGQYENLERAGKQLAFTIPLTIIMVFLFLFMLYKNFQHTMITMSCILFALGGGIVALLLRGYYFNVSAGVGFVSIFGISVMSGVLLVSALNRKTMFKNDNLQENVLTASKEQLRALLSILVVAIVGLIPAATSSGIGSDVQRPLATVIIGGLSSTLIFAPILIPPLYFWLNERKTK</sequence>
<comment type="similarity">
    <text evidence="2">Belongs to the resistance-nodulation-cell division (RND) (TC 2.A.6) family.</text>
</comment>
<evidence type="ECO:0000256" key="5">
    <source>
        <dbReference type="ARBA" id="ARBA00022692"/>
    </source>
</evidence>
<feature type="transmembrane region" description="Helical" evidence="8">
    <location>
        <begin position="446"/>
        <end position="466"/>
    </location>
</feature>
<dbReference type="InterPro" id="IPR001036">
    <property type="entry name" value="Acrflvin-R"/>
</dbReference>
<keyword evidence="10" id="KW-1185">Reference proteome</keyword>
<feature type="transmembrane region" description="Helical" evidence="8">
    <location>
        <begin position="12"/>
        <end position="29"/>
    </location>
</feature>
<dbReference type="SUPFAM" id="SSF82866">
    <property type="entry name" value="Multidrug efflux transporter AcrB transmembrane domain"/>
    <property type="match status" value="2"/>
</dbReference>
<evidence type="ECO:0000256" key="6">
    <source>
        <dbReference type="ARBA" id="ARBA00022989"/>
    </source>
</evidence>
<dbReference type="PANTHER" id="PTHR32063:SF17">
    <property type="entry name" value="CATION EFFLUX SYSTEM PROTEIN"/>
    <property type="match status" value="1"/>
</dbReference>
<dbReference type="InterPro" id="IPR004763">
    <property type="entry name" value="CusA-like"/>
</dbReference>
<dbReference type="NCBIfam" id="TIGR00914">
    <property type="entry name" value="2A0601"/>
    <property type="match status" value="1"/>
</dbReference>
<dbReference type="Proteomes" id="UP001501367">
    <property type="component" value="Unassembled WGS sequence"/>
</dbReference>
<comment type="subcellular location">
    <subcellularLocation>
        <location evidence="1">Cell membrane</location>
        <topology evidence="1">Multi-pass membrane protein</topology>
    </subcellularLocation>
</comment>
<feature type="transmembrane region" description="Helical" evidence="8">
    <location>
        <begin position="974"/>
        <end position="994"/>
    </location>
</feature>
<dbReference type="SUPFAM" id="SSF82714">
    <property type="entry name" value="Multidrug efflux transporter AcrB TolC docking domain, DN and DC subdomains"/>
    <property type="match status" value="2"/>
</dbReference>
<dbReference type="Gene3D" id="3.30.70.1430">
    <property type="entry name" value="Multidrug efflux transporter AcrB pore domain"/>
    <property type="match status" value="2"/>
</dbReference>
<dbReference type="Pfam" id="PF00873">
    <property type="entry name" value="ACR_tran"/>
    <property type="match status" value="1"/>
</dbReference>
<keyword evidence="4" id="KW-1003">Cell membrane</keyword>
<dbReference type="Gene3D" id="3.30.70.1320">
    <property type="entry name" value="Multidrug efflux transporter AcrB pore domain like"/>
    <property type="match status" value="1"/>
</dbReference>
<keyword evidence="6 8" id="KW-1133">Transmembrane helix</keyword>
<evidence type="ECO:0000256" key="8">
    <source>
        <dbReference type="SAM" id="Phobius"/>
    </source>
</evidence>